<name>A0A1F5S7Q1_9BACT</name>
<gene>
    <name evidence="1" type="ORF">A2Y83_00370</name>
</gene>
<evidence type="ECO:0000313" key="1">
    <source>
        <dbReference type="EMBL" id="OGF22636.1"/>
    </source>
</evidence>
<dbReference type="AlphaFoldDB" id="A0A1F5S7Q1"/>
<dbReference type="Proteomes" id="UP000178323">
    <property type="component" value="Unassembled WGS sequence"/>
</dbReference>
<accession>A0A1F5S7Q1</accession>
<comment type="caution">
    <text evidence="1">The sequence shown here is derived from an EMBL/GenBank/DDBJ whole genome shotgun (WGS) entry which is preliminary data.</text>
</comment>
<protein>
    <recommendedName>
        <fullName evidence="3">Glycosyltransferase subfamily 4-like N-terminal domain-containing protein</fullName>
    </recommendedName>
</protein>
<evidence type="ECO:0000313" key="2">
    <source>
        <dbReference type="Proteomes" id="UP000178323"/>
    </source>
</evidence>
<dbReference type="STRING" id="1797985.A2Y83_00370"/>
<evidence type="ECO:0008006" key="3">
    <source>
        <dbReference type="Google" id="ProtNLM"/>
    </source>
</evidence>
<organism evidence="1 2">
    <name type="scientific">Candidatus Falkowbacteria bacterium RBG_13_39_14</name>
    <dbReference type="NCBI Taxonomy" id="1797985"/>
    <lineage>
        <taxon>Bacteria</taxon>
        <taxon>Candidatus Falkowiibacteriota</taxon>
    </lineage>
</organism>
<sequence length="124" mass="14636">MLIGVDARFYGPIGGGGLGRYTKELVDNLERIDNKNQYVIFLRRENWDDYKPNNPNFKKILAPFKWYSLEEQIFMPFKIWRAKVDLMHFPHFNTPILYVLFTQISANKNLPACLRRQARINAKG</sequence>
<proteinExistence type="predicted"/>
<dbReference type="SUPFAM" id="SSF53756">
    <property type="entry name" value="UDP-Glycosyltransferase/glycogen phosphorylase"/>
    <property type="match status" value="1"/>
</dbReference>
<dbReference type="EMBL" id="MFFS01000018">
    <property type="protein sequence ID" value="OGF22636.1"/>
    <property type="molecule type" value="Genomic_DNA"/>
</dbReference>
<reference evidence="1 2" key="1">
    <citation type="journal article" date="2016" name="Nat. Commun.">
        <title>Thousands of microbial genomes shed light on interconnected biogeochemical processes in an aquifer system.</title>
        <authorList>
            <person name="Anantharaman K."/>
            <person name="Brown C.T."/>
            <person name="Hug L.A."/>
            <person name="Sharon I."/>
            <person name="Castelle C.J."/>
            <person name="Probst A.J."/>
            <person name="Thomas B.C."/>
            <person name="Singh A."/>
            <person name="Wilkins M.J."/>
            <person name="Karaoz U."/>
            <person name="Brodie E.L."/>
            <person name="Williams K.H."/>
            <person name="Hubbard S.S."/>
            <person name="Banfield J.F."/>
        </authorList>
    </citation>
    <scope>NUCLEOTIDE SEQUENCE [LARGE SCALE GENOMIC DNA]</scope>
</reference>